<dbReference type="InterPro" id="IPR002656">
    <property type="entry name" value="Acyl_transf_3_dom"/>
</dbReference>
<reference evidence="3 4" key="1">
    <citation type="journal article" date="2012" name="J. Bacteriol.">
        <title>Genome Sequence of Fibrella aestuarina BUZ 2T, a Filamentous Marine Bacterium.</title>
        <authorList>
            <person name="Filippini M."/>
            <person name="Qi W."/>
            <person name="Blom J."/>
            <person name="Goesmann A."/>
            <person name="Smits T.H."/>
            <person name="Bagheri H.C."/>
        </authorList>
    </citation>
    <scope>NUCLEOTIDE SEQUENCE [LARGE SCALE GENOMIC DNA]</scope>
    <source>
        <strain evidence="4">BUZ 2T</strain>
    </source>
</reference>
<dbReference type="Pfam" id="PF01757">
    <property type="entry name" value="Acyl_transf_3"/>
    <property type="match status" value="1"/>
</dbReference>
<feature type="transmembrane region" description="Helical" evidence="1">
    <location>
        <begin position="243"/>
        <end position="260"/>
    </location>
</feature>
<feature type="transmembrane region" description="Helical" evidence="1">
    <location>
        <begin position="186"/>
        <end position="207"/>
    </location>
</feature>
<dbReference type="KEGG" id="fae:FAES_4845"/>
<evidence type="ECO:0000256" key="1">
    <source>
        <dbReference type="SAM" id="Phobius"/>
    </source>
</evidence>
<dbReference type="AlphaFoldDB" id="I0KFE1"/>
<dbReference type="RefSeq" id="WP_015333943.1">
    <property type="nucleotide sequence ID" value="NC_020054.1"/>
</dbReference>
<evidence type="ECO:0000259" key="2">
    <source>
        <dbReference type="Pfam" id="PF01757"/>
    </source>
</evidence>
<keyword evidence="4" id="KW-1185">Reference proteome</keyword>
<dbReference type="PANTHER" id="PTHR23028">
    <property type="entry name" value="ACETYLTRANSFERASE"/>
    <property type="match status" value="1"/>
</dbReference>
<dbReference type="GO" id="GO:0016747">
    <property type="term" value="F:acyltransferase activity, transferring groups other than amino-acyl groups"/>
    <property type="evidence" value="ECO:0007669"/>
    <property type="project" value="InterPro"/>
</dbReference>
<dbReference type="eggNOG" id="COG1835">
    <property type="taxonomic scope" value="Bacteria"/>
</dbReference>
<dbReference type="Proteomes" id="UP000011058">
    <property type="component" value="Chromosome"/>
</dbReference>
<organism evidence="3 4">
    <name type="scientific">Fibrella aestuarina BUZ 2</name>
    <dbReference type="NCBI Taxonomy" id="1166018"/>
    <lineage>
        <taxon>Bacteria</taxon>
        <taxon>Pseudomonadati</taxon>
        <taxon>Bacteroidota</taxon>
        <taxon>Cytophagia</taxon>
        <taxon>Cytophagales</taxon>
        <taxon>Spirosomataceae</taxon>
        <taxon>Fibrella</taxon>
    </lineage>
</organism>
<dbReference type="GO" id="GO:0016020">
    <property type="term" value="C:membrane"/>
    <property type="evidence" value="ECO:0007669"/>
    <property type="project" value="TreeGrafter"/>
</dbReference>
<feature type="transmembrane region" description="Helical" evidence="1">
    <location>
        <begin position="309"/>
        <end position="327"/>
    </location>
</feature>
<dbReference type="OrthoDB" id="290051at2"/>
<sequence>MPDAPLSSSTPITPAQAHTGVRVGANRRQLQTIQAARGVAAQTVVAFHLTMFVSESYAKTALWGSLFERGFAGVDLFFVISGFVIVYTSQEYIDRPGQLRTYLTKRFVRVYPMYWLSVLGMTALMVLSYLAGGPAVRNSIDSQWPNLTTFLLTPYHKILNGVSWSLSYELFFYLLFACLIVSRRLWVVPVLFLLGSLYVTVTQSYFVPGETPVIRYFWFSPLNVEFALGAIVGVWFTRRPPQLWLGTLLGTLGLVWLFALPNTLNEYLSQRLGHYGIASFLLLTGLLTLEHAFTLKLPRWMVLTGDASYVIYLVHLPAMLFFSRLIVRLFPAYTPTVSLLCLSFVVGITLLSIGIHRWIEKPLMRSLTARLLPKTRPS</sequence>
<feature type="transmembrane region" description="Helical" evidence="1">
    <location>
        <begin position="272"/>
        <end position="289"/>
    </location>
</feature>
<feature type="transmembrane region" description="Helical" evidence="1">
    <location>
        <begin position="110"/>
        <end position="131"/>
    </location>
</feature>
<feature type="transmembrane region" description="Helical" evidence="1">
    <location>
        <begin position="70"/>
        <end position="89"/>
    </location>
</feature>
<keyword evidence="1" id="KW-0812">Transmembrane</keyword>
<dbReference type="GO" id="GO:0000271">
    <property type="term" value="P:polysaccharide biosynthetic process"/>
    <property type="evidence" value="ECO:0007669"/>
    <property type="project" value="TreeGrafter"/>
</dbReference>
<dbReference type="PATRIC" id="fig|1166018.3.peg.1815"/>
<keyword evidence="1" id="KW-1133">Transmembrane helix</keyword>
<feature type="transmembrane region" description="Helical" evidence="1">
    <location>
        <begin position="333"/>
        <end position="355"/>
    </location>
</feature>
<feature type="domain" description="Acyltransferase 3" evidence="2">
    <location>
        <begin position="33"/>
        <end position="349"/>
    </location>
</feature>
<gene>
    <name evidence="3" type="ORF">FAES_4845</name>
</gene>
<evidence type="ECO:0000313" key="4">
    <source>
        <dbReference type="Proteomes" id="UP000011058"/>
    </source>
</evidence>
<dbReference type="PANTHER" id="PTHR23028:SF131">
    <property type="entry name" value="BLR2367 PROTEIN"/>
    <property type="match status" value="1"/>
</dbReference>
<proteinExistence type="predicted"/>
<dbReference type="STRING" id="1166018.FAES_4845"/>
<evidence type="ECO:0000313" key="3">
    <source>
        <dbReference type="EMBL" id="CCH02844.1"/>
    </source>
</evidence>
<feature type="transmembrane region" description="Helical" evidence="1">
    <location>
        <begin position="213"/>
        <end position="236"/>
    </location>
</feature>
<keyword evidence="1" id="KW-0472">Membrane</keyword>
<dbReference type="InterPro" id="IPR050879">
    <property type="entry name" value="Acyltransferase_3"/>
</dbReference>
<accession>I0KFE1</accession>
<feature type="transmembrane region" description="Helical" evidence="1">
    <location>
        <begin position="161"/>
        <end position="181"/>
    </location>
</feature>
<dbReference type="EMBL" id="HE796683">
    <property type="protein sequence ID" value="CCH02844.1"/>
    <property type="molecule type" value="Genomic_DNA"/>
</dbReference>
<protein>
    <submittedName>
        <fullName evidence="3">Exopolysaccharide production protein exoZ</fullName>
    </submittedName>
</protein>
<name>I0KFE1_9BACT</name>
<dbReference type="HOGENOM" id="CLU_005679_2_0_10"/>